<feature type="repeat" description="WD" evidence="3">
    <location>
        <begin position="964"/>
        <end position="1005"/>
    </location>
</feature>
<dbReference type="InterPro" id="IPR027417">
    <property type="entry name" value="P-loop_NTPase"/>
</dbReference>
<gene>
    <name evidence="5" type="ORF">GCM10010468_76420</name>
</gene>
<feature type="repeat" description="WD" evidence="3">
    <location>
        <begin position="632"/>
        <end position="673"/>
    </location>
</feature>
<dbReference type="Pfam" id="PF00400">
    <property type="entry name" value="WD40"/>
    <property type="match status" value="12"/>
</dbReference>
<evidence type="ECO:0000313" key="6">
    <source>
        <dbReference type="Proteomes" id="UP001501237"/>
    </source>
</evidence>
<dbReference type="EMBL" id="BAAAUV010000039">
    <property type="protein sequence ID" value="GAA3239958.1"/>
    <property type="molecule type" value="Genomic_DNA"/>
</dbReference>
<name>A0ABP6QLC8_9ACTN</name>
<sequence length="1200" mass="129686">MRDLAGLLLNESLPIGAVPATLATQRGDGAGQRVQLWGPIPAGRTHREGHVTGVLLGRIDRARLQVDQELSGVFRARAGFSGGPVWDQMSGQIVGVVQAVPTDEDAVDVYVIDGDLLVEAWPDVLYRPPPCPYKGLAAFTPDDSAVFFGREALTQQLVEASREQPLITVYGQSGSGKSSVVAAGLVPALRREGSLAVAVFRPGAYPLLNLASALVGLCQPGSTSPTDLDYWISKLRAEGLAGTREMIEAATGASRMLIVADQFEQIFTECASIERREEILELLRTLVVDEPTGLQAAISVRRDFFGELTEAPEPLGSYIQHKAHKICAMTPEELTSAITGPARVAGGPHPVEFAPGLVELILKEFRGRPTELPLLEFTLTRLWERQTSRTLTLQTYLDLGGVTTALSSYADAVIDTLSPARQQAARRIFTELVQANRTDIARQARRTDLRPADWSTVELLRDHRLLVINNAAGGEDTQVVELAHEALLRTWHRLHDWLNDSREFREWKNRTISARDLWQQYDHDPALLLPRPLLLQAKKMVDLCPDDVIGLNAFLDASHHRAYAERHQEDFSQRRTTALYLAERSARALNDYPLDPTPALVLAFESIQHLRTWQGSQALLKATLHTNRLRLTITHDGEVTAVGFSTDGIYLATGSTDGTARIWELANGTETIRLTHDGDVTAVAYNHSGSELATTSADGYIRIWDLATGTETTRLTLDSTATAIAFSPDGTQLAIAGHDCARIWDLAADTETTRLTLDSTATAIAFSPDGAQLAAINAVGTVETWDLVTSTETARFAPLRVTRHGAVHAVAYSPDRTQLAIGSADGTAGIWDLATGAESTCLTHDGPVYAVAYSPDGTHLASGSADRRVRVWELIISAEVKRLIHSDAVHSVAYSPSGAHLATASASGFTCIWDLATSNETVYITHSDVVYAVSYSPDGTQLATGSADGIARIWDLALGAEPVRLNHGDVVYAVSYSPDGTQLATGSADGIARIWDLALGTETTRLAHDGEVTAVAFSPDGIHLATASFDGTARIWDLALGTEIGRLAHDDEVTAVAFSPDGTRLATASTAGTAQLWDLATRTETTRLTHDAPVTSVAYNHNGSELATTSADGYTRIWDLTTSTETARLAHDGTVYAATYSPDSAYLATAGSDNTARIWDSSGERVEKSGLASLQRNLSPEEWSRFLPDIEFRRLRTDLS</sequence>
<keyword evidence="6" id="KW-1185">Reference proteome</keyword>
<dbReference type="InterPro" id="IPR020472">
    <property type="entry name" value="WD40_PAC1"/>
</dbReference>
<dbReference type="PANTHER" id="PTHR19879">
    <property type="entry name" value="TRANSCRIPTION INITIATION FACTOR TFIID"/>
    <property type="match status" value="1"/>
</dbReference>
<dbReference type="PROSITE" id="PS50082">
    <property type="entry name" value="WD_REPEATS_2"/>
    <property type="match status" value="11"/>
</dbReference>
<feature type="repeat" description="WD" evidence="3">
    <location>
        <begin position="1046"/>
        <end position="1087"/>
    </location>
</feature>
<evidence type="ECO:0000256" key="3">
    <source>
        <dbReference type="PROSITE-ProRule" id="PRU00221"/>
    </source>
</evidence>
<dbReference type="Proteomes" id="UP001501237">
    <property type="component" value="Unassembled WGS sequence"/>
</dbReference>
<organism evidence="5 6">
    <name type="scientific">Actinocorallia longicatena</name>
    <dbReference type="NCBI Taxonomy" id="111803"/>
    <lineage>
        <taxon>Bacteria</taxon>
        <taxon>Bacillati</taxon>
        <taxon>Actinomycetota</taxon>
        <taxon>Actinomycetes</taxon>
        <taxon>Streptosporangiales</taxon>
        <taxon>Thermomonosporaceae</taxon>
        <taxon>Actinocorallia</taxon>
    </lineage>
</organism>
<feature type="repeat" description="WD" evidence="3">
    <location>
        <begin position="800"/>
        <end position="841"/>
    </location>
</feature>
<evidence type="ECO:0000256" key="1">
    <source>
        <dbReference type="ARBA" id="ARBA00022574"/>
    </source>
</evidence>
<dbReference type="SUPFAM" id="SSF50978">
    <property type="entry name" value="WD40 repeat-like"/>
    <property type="match status" value="2"/>
</dbReference>
<dbReference type="Gene3D" id="2.130.10.10">
    <property type="entry name" value="YVTN repeat-like/Quinoprotein amine dehydrogenase"/>
    <property type="match status" value="4"/>
</dbReference>
<evidence type="ECO:0000313" key="5">
    <source>
        <dbReference type="EMBL" id="GAA3239958.1"/>
    </source>
</evidence>
<evidence type="ECO:0000259" key="4">
    <source>
        <dbReference type="Pfam" id="PF20703"/>
    </source>
</evidence>
<feature type="repeat" description="WD" evidence="3">
    <location>
        <begin position="1128"/>
        <end position="1169"/>
    </location>
</feature>
<dbReference type="PANTHER" id="PTHR19879:SF9">
    <property type="entry name" value="TRANSCRIPTION INITIATION FACTOR TFIID SUBUNIT 5"/>
    <property type="match status" value="1"/>
</dbReference>
<feature type="repeat" description="WD" evidence="3">
    <location>
        <begin position="841"/>
        <end position="874"/>
    </location>
</feature>
<feature type="domain" description="Novel STAND NTPase 1" evidence="4">
    <location>
        <begin position="132"/>
        <end position="525"/>
    </location>
</feature>
<dbReference type="PRINTS" id="PR00320">
    <property type="entry name" value="GPROTEINBRPT"/>
</dbReference>
<feature type="repeat" description="WD" evidence="3">
    <location>
        <begin position="923"/>
        <end position="956"/>
    </location>
</feature>
<feature type="repeat" description="WD" evidence="3">
    <location>
        <begin position="1087"/>
        <end position="1128"/>
    </location>
</feature>
<dbReference type="SUPFAM" id="SSF52540">
    <property type="entry name" value="P-loop containing nucleoside triphosphate hydrolases"/>
    <property type="match status" value="1"/>
</dbReference>
<accession>A0ABP6QLC8</accession>
<reference evidence="6" key="1">
    <citation type="journal article" date="2019" name="Int. J. Syst. Evol. Microbiol.">
        <title>The Global Catalogue of Microorganisms (GCM) 10K type strain sequencing project: providing services to taxonomists for standard genome sequencing and annotation.</title>
        <authorList>
            <consortium name="The Broad Institute Genomics Platform"/>
            <consortium name="The Broad Institute Genome Sequencing Center for Infectious Disease"/>
            <person name="Wu L."/>
            <person name="Ma J."/>
        </authorList>
    </citation>
    <scope>NUCLEOTIDE SEQUENCE [LARGE SCALE GENOMIC DNA]</scope>
    <source>
        <strain evidence="6">JCM 9377</strain>
    </source>
</reference>
<comment type="caution">
    <text evidence="5">The sequence shown here is derived from an EMBL/GenBank/DDBJ whole genome shotgun (WGS) entry which is preliminary data.</text>
</comment>
<dbReference type="CDD" id="cd00200">
    <property type="entry name" value="WD40"/>
    <property type="match status" value="1"/>
</dbReference>
<dbReference type="PROSITE" id="PS50294">
    <property type="entry name" value="WD_REPEATS_REGION"/>
    <property type="match status" value="11"/>
</dbReference>
<dbReference type="InterPro" id="IPR049052">
    <property type="entry name" value="nSTAND1"/>
</dbReference>
<dbReference type="InterPro" id="IPR019775">
    <property type="entry name" value="WD40_repeat_CS"/>
</dbReference>
<feature type="repeat" description="WD" evidence="3">
    <location>
        <begin position="885"/>
        <end position="923"/>
    </location>
</feature>
<dbReference type="InterPro" id="IPR015943">
    <property type="entry name" value="WD40/YVTN_repeat-like_dom_sf"/>
</dbReference>
<feature type="repeat" description="WD" evidence="3">
    <location>
        <begin position="1005"/>
        <end position="1046"/>
    </location>
</feature>
<dbReference type="Pfam" id="PF20703">
    <property type="entry name" value="nSTAND1"/>
    <property type="match status" value="1"/>
</dbReference>
<keyword evidence="1 3" id="KW-0853">WD repeat</keyword>
<feature type="repeat" description="WD" evidence="3">
    <location>
        <begin position="673"/>
        <end position="714"/>
    </location>
</feature>
<dbReference type="InterPro" id="IPR001680">
    <property type="entry name" value="WD40_rpt"/>
</dbReference>
<proteinExistence type="predicted"/>
<dbReference type="InterPro" id="IPR036322">
    <property type="entry name" value="WD40_repeat_dom_sf"/>
</dbReference>
<keyword evidence="2" id="KW-0677">Repeat</keyword>
<dbReference type="PROSITE" id="PS00678">
    <property type="entry name" value="WD_REPEATS_1"/>
    <property type="match status" value="7"/>
</dbReference>
<dbReference type="SMART" id="SM00320">
    <property type="entry name" value="WD40"/>
    <property type="match status" value="13"/>
</dbReference>
<protein>
    <recommendedName>
        <fullName evidence="4">Novel STAND NTPase 1 domain-containing protein</fullName>
    </recommendedName>
</protein>
<evidence type="ECO:0000256" key="2">
    <source>
        <dbReference type="ARBA" id="ARBA00022737"/>
    </source>
</evidence>